<organism evidence="1 2">
    <name type="scientific">Lyophyllum shimeji</name>
    <name type="common">Hon-shimeji</name>
    <name type="synonym">Tricholoma shimeji</name>
    <dbReference type="NCBI Taxonomy" id="47721"/>
    <lineage>
        <taxon>Eukaryota</taxon>
        <taxon>Fungi</taxon>
        <taxon>Dikarya</taxon>
        <taxon>Basidiomycota</taxon>
        <taxon>Agaricomycotina</taxon>
        <taxon>Agaricomycetes</taxon>
        <taxon>Agaricomycetidae</taxon>
        <taxon>Agaricales</taxon>
        <taxon>Tricholomatineae</taxon>
        <taxon>Lyophyllaceae</taxon>
        <taxon>Lyophyllum</taxon>
    </lineage>
</organism>
<sequence>MPGQHVSQYSRKLRDENLNSRVAADTTYHVLGDKPPTTGRALVWRAQVERRVAVTARSFCAPKLLVAMIDVCS</sequence>
<proteinExistence type="predicted"/>
<dbReference type="Proteomes" id="UP001063166">
    <property type="component" value="Unassembled WGS sequence"/>
</dbReference>
<evidence type="ECO:0000313" key="1">
    <source>
        <dbReference type="EMBL" id="GLB40333.1"/>
    </source>
</evidence>
<accession>A0A9P3PQT7</accession>
<reference evidence="1" key="1">
    <citation type="submission" date="2022-07" db="EMBL/GenBank/DDBJ databases">
        <title>The genome of Lyophyllum shimeji provides insight into the initial evolution of ectomycorrhizal fungal genome.</title>
        <authorList>
            <person name="Kobayashi Y."/>
            <person name="Shibata T."/>
            <person name="Hirakawa H."/>
            <person name="Shigenobu S."/>
            <person name="Nishiyama T."/>
            <person name="Yamada A."/>
            <person name="Hasebe M."/>
            <person name="Kawaguchi M."/>
        </authorList>
    </citation>
    <scope>NUCLEOTIDE SEQUENCE</scope>
    <source>
        <strain evidence="1">AT787</strain>
    </source>
</reference>
<gene>
    <name evidence="1" type="ORF">LshimejAT787_0802040</name>
</gene>
<keyword evidence="2" id="KW-1185">Reference proteome</keyword>
<evidence type="ECO:0000313" key="2">
    <source>
        <dbReference type="Proteomes" id="UP001063166"/>
    </source>
</evidence>
<dbReference type="EMBL" id="BRPK01000008">
    <property type="protein sequence ID" value="GLB40333.1"/>
    <property type="molecule type" value="Genomic_DNA"/>
</dbReference>
<name>A0A9P3PQT7_LYOSH</name>
<protein>
    <submittedName>
        <fullName evidence="1">Uncharacterized protein</fullName>
    </submittedName>
</protein>
<comment type="caution">
    <text evidence="1">The sequence shown here is derived from an EMBL/GenBank/DDBJ whole genome shotgun (WGS) entry which is preliminary data.</text>
</comment>
<dbReference type="AlphaFoldDB" id="A0A9P3PQT7"/>